<keyword evidence="2" id="KW-1185">Reference proteome</keyword>
<dbReference type="Proteomes" id="UP000189703">
    <property type="component" value="Unplaced"/>
</dbReference>
<dbReference type="KEGG" id="nnu:104611972"/>
<feature type="compositionally biased region" description="Basic and acidic residues" evidence="1">
    <location>
        <begin position="222"/>
        <end position="236"/>
    </location>
</feature>
<feature type="compositionally biased region" description="Acidic residues" evidence="1">
    <location>
        <begin position="237"/>
        <end position="264"/>
    </location>
</feature>
<organism evidence="2 3">
    <name type="scientific">Nelumbo nucifera</name>
    <name type="common">Sacred lotus</name>
    <dbReference type="NCBI Taxonomy" id="4432"/>
    <lineage>
        <taxon>Eukaryota</taxon>
        <taxon>Viridiplantae</taxon>
        <taxon>Streptophyta</taxon>
        <taxon>Embryophyta</taxon>
        <taxon>Tracheophyta</taxon>
        <taxon>Spermatophyta</taxon>
        <taxon>Magnoliopsida</taxon>
        <taxon>Proteales</taxon>
        <taxon>Nelumbonaceae</taxon>
        <taxon>Nelumbo</taxon>
    </lineage>
</organism>
<gene>
    <name evidence="3" type="primary">LOC104611972</name>
</gene>
<evidence type="ECO:0000256" key="1">
    <source>
        <dbReference type="SAM" id="MobiDB-lite"/>
    </source>
</evidence>
<proteinExistence type="predicted"/>
<sequence length="275" mass="29456">MEEERITGPRLLHQMKKRKKRVAKKARVESPRTPTPEPDLSQVPSSGPEPPQAPISGPELPDAPPVRDLEGDLPPRGPDTVAESIAELAGAATEVSNPTGAAAEVSEGSAHRAADTAASSSGTQEEEESIMNPDISLERSKRAVITTEVNTAVHALTFQSDKHLRRALAAKESSRAAHTELRAARGKIHQLESDATTQKSFIEALLLEKDELAREGDRLKAEVNGLRADDMARQATDDSDSDDEGSNEEADTTELADSPEEAPEEAPSKADKPSK</sequence>
<dbReference type="RefSeq" id="XP_010277581.1">
    <property type="nucleotide sequence ID" value="XM_010279279.1"/>
</dbReference>
<reference evidence="3" key="1">
    <citation type="submission" date="2025-08" db="UniProtKB">
        <authorList>
            <consortium name="RefSeq"/>
        </authorList>
    </citation>
    <scope>IDENTIFICATION</scope>
</reference>
<feature type="compositionally biased region" description="Basic residues" evidence="1">
    <location>
        <begin position="13"/>
        <end position="25"/>
    </location>
</feature>
<feature type="region of interest" description="Disordered" evidence="1">
    <location>
        <begin position="1"/>
        <end position="136"/>
    </location>
</feature>
<dbReference type="GeneID" id="104611972"/>
<dbReference type="AlphaFoldDB" id="A0A1U8BK78"/>
<name>A0A1U8BK78_NELNU</name>
<evidence type="ECO:0000313" key="2">
    <source>
        <dbReference type="Proteomes" id="UP000189703"/>
    </source>
</evidence>
<accession>A0A1U8BK78</accession>
<evidence type="ECO:0000313" key="3">
    <source>
        <dbReference type="RefSeq" id="XP_010277581.1"/>
    </source>
</evidence>
<feature type="region of interest" description="Disordered" evidence="1">
    <location>
        <begin position="222"/>
        <end position="275"/>
    </location>
</feature>
<dbReference type="InParanoid" id="A0A1U8BK78"/>
<feature type="compositionally biased region" description="Basic and acidic residues" evidence="1">
    <location>
        <begin position="266"/>
        <end position="275"/>
    </location>
</feature>
<protein>
    <submittedName>
        <fullName evidence="3">Protein IWS1 homolog</fullName>
    </submittedName>
</protein>